<dbReference type="EMBL" id="BAAALF010000004">
    <property type="protein sequence ID" value="GAA1217856.1"/>
    <property type="molecule type" value="Genomic_DNA"/>
</dbReference>
<comment type="caution">
    <text evidence="2">The sequence shown here is derived from an EMBL/GenBank/DDBJ whole genome shotgun (WGS) entry which is preliminary data.</text>
</comment>
<sequence>MITNPSPLAAARAAAFHRLSRPGYRGPLVLAALLATVAAAPDGLAHEAVVAGTATAGLLVMVPVTLLTPVAVPVAVVLALALAGLAASPAARSRARTYGRRLHRPGDSALLGIALASGAVVLGSSVPGQDYGLLGAGLATLALLPFGWLARQARHRTSAPRGLWRWAAVPLLVGTAALLVGHDVPREARFALARPALTSAAEHALTTGSTDRAPTWIGGYPVQDAELTDGGVKFTLSGSGIFARHGYAYFPPGGPTRHRDRYTQLTGTWYTWSGPDHF</sequence>
<accession>A0ABN1VNQ2</accession>
<protein>
    <submittedName>
        <fullName evidence="2">Uncharacterized protein</fullName>
    </submittedName>
</protein>
<feature type="transmembrane region" description="Helical" evidence="1">
    <location>
        <begin position="131"/>
        <end position="150"/>
    </location>
</feature>
<gene>
    <name evidence="2" type="ORF">GCM10009665_04680</name>
</gene>
<keyword evidence="1" id="KW-0812">Transmembrane</keyword>
<dbReference type="RefSeq" id="WP_344438412.1">
    <property type="nucleotide sequence ID" value="NZ_BAAALF010000004.1"/>
</dbReference>
<proteinExistence type="predicted"/>
<keyword evidence="1" id="KW-1133">Transmembrane helix</keyword>
<feature type="transmembrane region" description="Helical" evidence="1">
    <location>
        <begin position="66"/>
        <end position="87"/>
    </location>
</feature>
<evidence type="ECO:0000313" key="3">
    <source>
        <dbReference type="Proteomes" id="UP001500037"/>
    </source>
</evidence>
<evidence type="ECO:0000256" key="1">
    <source>
        <dbReference type="SAM" id="Phobius"/>
    </source>
</evidence>
<organism evidence="2 3">
    <name type="scientific">Kitasatospora nipponensis</name>
    <dbReference type="NCBI Taxonomy" id="258049"/>
    <lineage>
        <taxon>Bacteria</taxon>
        <taxon>Bacillati</taxon>
        <taxon>Actinomycetota</taxon>
        <taxon>Actinomycetes</taxon>
        <taxon>Kitasatosporales</taxon>
        <taxon>Streptomycetaceae</taxon>
        <taxon>Kitasatospora</taxon>
    </lineage>
</organism>
<evidence type="ECO:0000313" key="2">
    <source>
        <dbReference type="EMBL" id="GAA1217856.1"/>
    </source>
</evidence>
<reference evidence="2 3" key="1">
    <citation type="journal article" date="2019" name="Int. J. Syst. Evol. Microbiol.">
        <title>The Global Catalogue of Microorganisms (GCM) 10K type strain sequencing project: providing services to taxonomists for standard genome sequencing and annotation.</title>
        <authorList>
            <consortium name="The Broad Institute Genomics Platform"/>
            <consortium name="The Broad Institute Genome Sequencing Center for Infectious Disease"/>
            <person name="Wu L."/>
            <person name="Ma J."/>
        </authorList>
    </citation>
    <scope>NUCLEOTIDE SEQUENCE [LARGE SCALE GENOMIC DNA]</scope>
    <source>
        <strain evidence="2 3">JCM 13004</strain>
    </source>
</reference>
<feature type="transmembrane region" description="Helical" evidence="1">
    <location>
        <begin position="108"/>
        <end position="125"/>
    </location>
</feature>
<keyword evidence="3" id="KW-1185">Reference proteome</keyword>
<dbReference type="Proteomes" id="UP001500037">
    <property type="component" value="Unassembled WGS sequence"/>
</dbReference>
<feature type="transmembrane region" description="Helical" evidence="1">
    <location>
        <begin position="162"/>
        <end position="181"/>
    </location>
</feature>
<name>A0ABN1VNQ2_9ACTN</name>
<keyword evidence="1" id="KW-0472">Membrane</keyword>